<comment type="caution">
    <text evidence="3">The sequence shown here is derived from an EMBL/GenBank/DDBJ whole genome shotgun (WGS) entry which is preliminary data.</text>
</comment>
<feature type="compositionally biased region" description="Basic residues" evidence="1">
    <location>
        <begin position="134"/>
        <end position="143"/>
    </location>
</feature>
<keyword evidence="2" id="KW-1133">Transmembrane helix</keyword>
<feature type="compositionally biased region" description="Low complexity" evidence="1">
    <location>
        <begin position="112"/>
        <end position="121"/>
    </location>
</feature>
<evidence type="ECO:0000313" key="4">
    <source>
        <dbReference type="Proteomes" id="UP001363151"/>
    </source>
</evidence>
<protein>
    <recommendedName>
        <fullName evidence="5">Nickel/cobalt efflux system</fullName>
    </recommendedName>
</protein>
<evidence type="ECO:0000313" key="3">
    <source>
        <dbReference type="EMBL" id="KAK7238650.1"/>
    </source>
</evidence>
<keyword evidence="2" id="KW-0472">Membrane</keyword>
<dbReference type="InterPro" id="IPR052776">
    <property type="entry name" value="Chloro_ReproSupport/MetalTrans"/>
</dbReference>
<reference evidence="3 4" key="1">
    <citation type="submission" date="2024-03" db="EMBL/GenBank/DDBJ databases">
        <title>Aureococcus anophagefferens CCMP1851 and Kratosvirus quantuckense: Draft genome of a second virus-susceptible host strain in the model system.</title>
        <authorList>
            <person name="Chase E."/>
            <person name="Truchon A.R."/>
            <person name="Schepens W."/>
            <person name="Wilhelm S.W."/>
        </authorList>
    </citation>
    <scope>NUCLEOTIDE SEQUENCE [LARGE SCALE GENOMIC DNA]</scope>
    <source>
        <strain evidence="3 4">CCMP1851</strain>
    </source>
</reference>
<evidence type="ECO:0008006" key="5">
    <source>
        <dbReference type="Google" id="ProtNLM"/>
    </source>
</evidence>
<keyword evidence="4" id="KW-1185">Reference proteome</keyword>
<dbReference type="PANTHER" id="PTHR33876:SF4">
    <property type="entry name" value="CHLOROPLAST PROTEIN FOR GROWTH AND FERTILITY 2"/>
    <property type="match status" value="1"/>
</dbReference>
<dbReference type="EMBL" id="JBBJCI010000229">
    <property type="protein sequence ID" value="KAK7238650.1"/>
    <property type="molecule type" value="Genomic_DNA"/>
</dbReference>
<gene>
    <name evidence="3" type="ORF">SO694_00020360</name>
</gene>
<feature type="transmembrane region" description="Helical" evidence="2">
    <location>
        <begin position="152"/>
        <end position="170"/>
    </location>
</feature>
<feature type="region of interest" description="Disordered" evidence="1">
    <location>
        <begin position="104"/>
        <end position="148"/>
    </location>
</feature>
<feature type="transmembrane region" description="Helical" evidence="2">
    <location>
        <begin position="182"/>
        <end position="205"/>
    </location>
</feature>
<dbReference type="Proteomes" id="UP001363151">
    <property type="component" value="Unassembled WGS sequence"/>
</dbReference>
<feature type="transmembrane region" description="Helical" evidence="2">
    <location>
        <begin position="217"/>
        <end position="239"/>
    </location>
</feature>
<name>A0ABR1FU28_AURAN</name>
<evidence type="ECO:0000256" key="1">
    <source>
        <dbReference type="SAM" id="MobiDB-lite"/>
    </source>
</evidence>
<organism evidence="3 4">
    <name type="scientific">Aureococcus anophagefferens</name>
    <name type="common">Harmful bloom alga</name>
    <dbReference type="NCBI Taxonomy" id="44056"/>
    <lineage>
        <taxon>Eukaryota</taxon>
        <taxon>Sar</taxon>
        <taxon>Stramenopiles</taxon>
        <taxon>Ochrophyta</taxon>
        <taxon>Pelagophyceae</taxon>
        <taxon>Pelagomonadales</taxon>
        <taxon>Pelagomonadaceae</taxon>
        <taxon>Aureococcus</taxon>
    </lineage>
</organism>
<dbReference type="PANTHER" id="PTHR33876">
    <property type="entry name" value="UNNAMED PRODUCT"/>
    <property type="match status" value="1"/>
</dbReference>
<sequence length="262" mass="26276">MQCAASGLCSSISSSTPLTSSRAAMTDLRWDESLTQVALVGTGMGVAHVLSPDHLSALATLSANGGAGAFRLGVRWGVGHSTGMLGMACALLAVTWGGERAAADRGGGGAAGALRARPLDGGARDRDDDDDDRKRHHHHHHHHGCEGGDRGALALCVGVVHGLTHVVWVLPVLELPTAAAAAAYLGAFSATSTVVMGGFAAAWGGATRRYAASSAELTFRLAAASSGLSVAVGLLWLGLLATGGLDGAVLGHDHGHGAHGHG</sequence>
<proteinExistence type="predicted"/>
<evidence type="ECO:0000256" key="2">
    <source>
        <dbReference type="SAM" id="Phobius"/>
    </source>
</evidence>
<accession>A0ABR1FU28</accession>
<keyword evidence="2" id="KW-0812">Transmembrane</keyword>